<dbReference type="SUPFAM" id="SSF53098">
    <property type="entry name" value="Ribonuclease H-like"/>
    <property type="match status" value="1"/>
</dbReference>
<dbReference type="Pfam" id="PF14520">
    <property type="entry name" value="HHH_5"/>
    <property type="match status" value="1"/>
</dbReference>
<dbReference type="Proteomes" id="UP000000445">
    <property type="component" value="Chromosome"/>
</dbReference>
<organism evidence="3 4">
    <name type="scientific">Thermotoga neapolitana (strain ATCC 49049 / DSM 4359 / NBRC 107923 / NS-E)</name>
    <dbReference type="NCBI Taxonomy" id="309803"/>
    <lineage>
        <taxon>Bacteria</taxon>
        <taxon>Thermotogati</taxon>
        <taxon>Thermotogota</taxon>
        <taxon>Thermotogae</taxon>
        <taxon>Thermotogales</taxon>
        <taxon>Thermotogaceae</taxon>
        <taxon>Thermotoga</taxon>
    </lineage>
</organism>
<dbReference type="Pfam" id="PF01930">
    <property type="entry name" value="Cas_Cas4"/>
    <property type="match status" value="1"/>
</dbReference>
<evidence type="ECO:0000259" key="2">
    <source>
        <dbReference type="Pfam" id="PF13482"/>
    </source>
</evidence>
<sequence>MESRQRGGTMVVDYKDLENFTTCPRKFYLSRGQEPFYSSTFEDLLFVGFSLENPVVEAEVEGMKLIARPDLVVKEQGGWKIVLKKRAKKFKEKYALEAAYHAFVFTRAGLAVSGVEILSDSFSRRMENWRNLVPVVENILLEMREISEDPDPKVGRHCRYCDFLEDCEKKLLERKSLLLVNGIGEETRRILYEMGIETIEDLSNADQRAMEKIFGKEKGRRFILAARAFLEDRVIVIEPPERLPEGIVVDIEYYPAEERDFLYGFLIDDEYRYFLFDEEKDKLVEFLNSLDSSSRFYHYHGPEKRKILRMVNKFTFLDVFSILKRHFVFPVMSYSLKRIARYLGYEWRVPLNGYEIISLYETWRKTRDAEILKQMILYNEDDVRATKRVLDFMRSHSSFS</sequence>
<protein>
    <submittedName>
        <fullName evidence="3">Nuclease (RecB family)-like protein</fullName>
    </submittedName>
</protein>
<dbReference type="AlphaFoldDB" id="B9K728"/>
<keyword evidence="4" id="KW-1185">Reference proteome</keyword>
<dbReference type="STRING" id="309803.CTN_0585"/>
<dbReference type="Pfam" id="PF13482">
    <property type="entry name" value="RNase_H_2"/>
    <property type="match status" value="1"/>
</dbReference>
<dbReference type="Gene3D" id="1.10.150.20">
    <property type="entry name" value="5' to 3' exonuclease, C-terminal subdomain"/>
    <property type="match status" value="1"/>
</dbReference>
<proteinExistence type="predicted"/>
<dbReference type="SUPFAM" id="SSF56672">
    <property type="entry name" value="DNA/RNA polymerases"/>
    <property type="match status" value="1"/>
</dbReference>
<evidence type="ECO:0000313" key="3">
    <source>
        <dbReference type="EMBL" id="ACM22761.1"/>
    </source>
</evidence>
<accession>B9K728</accession>
<dbReference type="InterPro" id="IPR011604">
    <property type="entry name" value="PDDEXK-like_dom_sf"/>
</dbReference>
<gene>
    <name evidence="3" type="ordered locus">CTN_0585</name>
</gene>
<dbReference type="InterPro" id="IPR022765">
    <property type="entry name" value="Dna2/Cas4_DUF83"/>
</dbReference>
<dbReference type="HOGENOM" id="CLU_690644_0_0_0"/>
<dbReference type="EMBL" id="CP000916">
    <property type="protein sequence ID" value="ACM22761.1"/>
    <property type="molecule type" value="Genomic_DNA"/>
</dbReference>
<dbReference type="InterPro" id="IPR019993">
    <property type="entry name" value="RecB_nuclease_TM0106_put"/>
</dbReference>
<feature type="domain" description="YprB ribonuclease H-like" evidence="2">
    <location>
        <begin position="249"/>
        <end position="392"/>
    </location>
</feature>
<dbReference type="KEGG" id="tna:CTN_0585"/>
<evidence type="ECO:0000259" key="1">
    <source>
        <dbReference type="Pfam" id="PF01930"/>
    </source>
</evidence>
<feature type="domain" description="DUF83" evidence="1">
    <location>
        <begin position="18"/>
        <end position="167"/>
    </location>
</feature>
<dbReference type="InterPro" id="IPR038720">
    <property type="entry name" value="YprB_RNase_H-like_dom"/>
</dbReference>
<dbReference type="Gene3D" id="3.90.320.10">
    <property type="match status" value="1"/>
</dbReference>
<dbReference type="InterPro" id="IPR043502">
    <property type="entry name" value="DNA/RNA_pol_sf"/>
</dbReference>
<evidence type="ECO:0000313" key="4">
    <source>
        <dbReference type="Proteomes" id="UP000000445"/>
    </source>
</evidence>
<dbReference type="InterPro" id="IPR012337">
    <property type="entry name" value="RNaseH-like_sf"/>
</dbReference>
<name>B9K728_THENN</name>
<dbReference type="NCBIfam" id="TIGR03491">
    <property type="entry name" value="TM0106 family RecB-like putative nuclease"/>
    <property type="match status" value="1"/>
</dbReference>
<dbReference type="eggNOG" id="COG2251">
    <property type="taxonomic scope" value="Bacteria"/>
</dbReference>
<reference evidence="3 4" key="1">
    <citation type="journal article" date="2009" name="Biosci. Biotechnol. Biochem.">
        <title>WeGAS: a web-based microbial genome annotation system.</title>
        <authorList>
            <person name="Lee D."/>
            <person name="Seo H."/>
            <person name="Park C."/>
            <person name="Park K."/>
        </authorList>
    </citation>
    <scope>NUCLEOTIDE SEQUENCE [LARGE SCALE GENOMIC DNA]</scope>
    <source>
        <strain evidence="4">ATCC 49049 / DSM 4359 / NBRC 107923 / NS-E</strain>
    </source>
</reference>